<sequence length="236" mass="27448">MPRCKNPSSRQEYAAEEGERQWRREGSKYIYVQTSLAFNTRASVERFHNTFLTKEIIPPKIVDKDLFKSVTYAPSKSLFSQQGLLRFIHLTFVIPIMHILAHCKVDLTRDIRVPVKKTCFIKDTKFSRIVYREEGNAAPNLDLVVADEEESQNETQVESSRAGGSRTTECVTRQRRTRPREEAPEPFWVKRIFDTLTCIRDDVRQLNERITRFKQSRSFRGPRHSFSGGARPAHSL</sequence>
<dbReference type="AlphaFoldDB" id="A0A484L6I4"/>
<reference evidence="2 3" key="1">
    <citation type="submission" date="2018-04" db="EMBL/GenBank/DDBJ databases">
        <authorList>
            <person name="Vogel A."/>
        </authorList>
    </citation>
    <scope>NUCLEOTIDE SEQUENCE [LARGE SCALE GENOMIC DNA]</scope>
</reference>
<feature type="region of interest" description="Disordered" evidence="1">
    <location>
        <begin position="217"/>
        <end position="236"/>
    </location>
</feature>
<dbReference type="Proteomes" id="UP000595140">
    <property type="component" value="Unassembled WGS sequence"/>
</dbReference>
<name>A0A484L6I4_9ASTE</name>
<evidence type="ECO:0000256" key="1">
    <source>
        <dbReference type="SAM" id="MobiDB-lite"/>
    </source>
</evidence>
<proteinExistence type="predicted"/>
<organism evidence="2 3">
    <name type="scientific">Cuscuta campestris</name>
    <dbReference type="NCBI Taxonomy" id="132261"/>
    <lineage>
        <taxon>Eukaryota</taxon>
        <taxon>Viridiplantae</taxon>
        <taxon>Streptophyta</taxon>
        <taxon>Embryophyta</taxon>
        <taxon>Tracheophyta</taxon>
        <taxon>Spermatophyta</taxon>
        <taxon>Magnoliopsida</taxon>
        <taxon>eudicotyledons</taxon>
        <taxon>Gunneridae</taxon>
        <taxon>Pentapetalae</taxon>
        <taxon>asterids</taxon>
        <taxon>lamiids</taxon>
        <taxon>Solanales</taxon>
        <taxon>Convolvulaceae</taxon>
        <taxon>Cuscuteae</taxon>
        <taxon>Cuscuta</taxon>
        <taxon>Cuscuta subgen. Grammica</taxon>
        <taxon>Cuscuta sect. Cleistogrammica</taxon>
    </lineage>
</organism>
<protein>
    <submittedName>
        <fullName evidence="2">Uncharacterized protein</fullName>
    </submittedName>
</protein>
<evidence type="ECO:0000313" key="2">
    <source>
        <dbReference type="EMBL" id="VFQ71949.1"/>
    </source>
</evidence>
<keyword evidence="3" id="KW-1185">Reference proteome</keyword>
<dbReference type="EMBL" id="OOIL02001093">
    <property type="protein sequence ID" value="VFQ71949.1"/>
    <property type="molecule type" value="Genomic_DNA"/>
</dbReference>
<accession>A0A484L6I4</accession>
<feature type="region of interest" description="Disordered" evidence="1">
    <location>
        <begin position="148"/>
        <end position="178"/>
    </location>
</feature>
<evidence type="ECO:0000313" key="3">
    <source>
        <dbReference type="Proteomes" id="UP000595140"/>
    </source>
</evidence>
<gene>
    <name evidence="2" type="ORF">CCAM_LOCUS13725</name>
</gene>